<protein>
    <submittedName>
        <fullName evidence="2">MoxR family ATPase</fullName>
    </submittedName>
</protein>
<keyword evidence="3" id="KW-1185">Reference proteome</keyword>
<dbReference type="Pfam" id="PF07728">
    <property type="entry name" value="AAA_5"/>
    <property type="match status" value="1"/>
</dbReference>
<dbReference type="InterPro" id="IPR027417">
    <property type="entry name" value="P-loop_NTPase"/>
</dbReference>
<evidence type="ECO:0000313" key="3">
    <source>
        <dbReference type="Proteomes" id="UP001449657"/>
    </source>
</evidence>
<sequence>MANNHITIKPFPTEDPEFPFVSDKFISKDAAGNRYIGTVEPLCPVREFRYDGATRTGWFAPPDGGDGGEKLVKGKPIAAYIADENLKEIVRLVQILRRPILLKGEPGSGKTQLAKSVAFDWYGDHYKEHFFEWQVKSTSRAIDGLYHFDHVARLRDAQLSKNGSDVEKEDMTKYRTFGPLAKAFLTSTAEAPSILLIDEIDKADIDFPNDLLLELDEGRFTIPESETGEVIEARYPPIIFITSNDERELPEAFLRRCLFMYIRFPSDEQVVRIIDAHIPGLVKNQRSFVDKAISVFHSLRQRIAENPADNKRVSTSELLDWLLAYNYDVNNGHISDPEKDLDQLPLYYQALLKTQAAVQREKKLEERQSKATDSTIP</sequence>
<dbReference type="InterPro" id="IPR003593">
    <property type="entry name" value="AAA+_ATPase"/>
</dbReference>
<feature type="domain" description="AAA+ ATPase" evidence="1">
    <location>
        <begin position="96"/>
        <end position="268"/>
    </location>
</feature>
<dbReference type="Proteomes" id="UP001449657">
    <property type="component" value="Chromosome"/>
</dbReference>
<gene>
    <name evidence="2" type="ORF">WJU22_23700</name>
</gene>
<dbReference type="SUPFAM" id="SSF52540">
    <property type="entry name" value="P-loop containing nucleoside triphosphate hydrolases"/>
    <property type="match status" value="1"/>
</dbReference>
<dbReference type="Gene3D" id="3.40.50.300">
    <property type="entry name" value="P-loop containing nucleotide triphosphate hydrolases"/>
    <property type="match status" value="1"/>
</dbReference>
<reference evidence="2 3" key="1">
    <citation type="submission" date="2024-03" db="EMBL/GenBank/DDBJ databases">
        <title>Chitinophaga caseinilytica sp. nov., a casein hydrolysing bacterium isolated from forest soil.</title>
        <authorList>
            <person name="Lee D.S."/>
            <person name="Han D.M."/>
            <person name="Baek J.H."/>
            <person name="Choi D.G."/>
            <person name="Jeon J.H."/>
            <person name="Jeon C.O."/>
        </authorList>
    </citation>
    <scope>NUCLEOTIDE SEQUENCE [LARGE SCALE GENOMIC DNA]</scope>
    <source>
        <strain evidence="2 3">KACC 19118</strain>
    </source>
</reference>
<dbReference type="RefSeq" id="WP_341840647.1">
    <property type="nucleotide sequence ID" value="NZ_CP149792.1"/>
</dbReference>
<dbReference type="EMBL" id="CP150096">
    <property type="protein sequence ID" value="WZN45906.1"/>
    <property type="molecule type" value="Genomic_DNA"/>
</dbReference>
<dbReference type="SMART" id="SM00382">
    <property type="entry name" value="AAA"/>
    <property type="match status" value="1"/>
</dbReference>
<organism evidence="2 3">
    <name type="scientific">Chitinophaga caseinilytica</name>
    <dbReference type="NCBI Taxonomy" id="2267521"/>
    <lineage>
        <taxon>Bacteria</taxon>
        <taxon>Pseudomonadati</taxon>
        <taxon>Bacteroidota</taxon>
        <taxon>Chitinophagia</taxon>
        <taxon>Chitinophagales</taxon>
        <taxon>Chitinophagaceae</taxon>
        <taxon>Chitinophaga</taxon>
    </lineage>
</organism>
<evidence type="ECO:0000259" key="1">
    <source>
        <dbReference type="SMART" id="SM00382"/>
    </source>
</evidence>
<proteinExistence type="predicted"/>
<dbReference type="InterPro" id="IPR050764">
    <property type="entry name" value="CbbQ/NirQ/NorQ/GpvN"/>
</dbReference>
<dbReference type="PANTHER" id="PTHR42759">
    <property type="entry name" value="MOXR FAMILY PROTEIN"/>
    <property type="match status" value="1"/>
</dbReference>
<accession>A0ABZ2Z0U3</accession>
<evidence type="ECO:0000313" key="2">
    <source>
        <dbReference type="EMBL" id="WZN45906.1"/>
    </source>
</evidence>
<dbReference type="PANTHER" id="PTHR42759:SF1">
    <property type="entry name" value="MAGNESIUM-CHELATASE SUBUNIT CHLD"/>
    <property type="match status" value="1"/>
</dbReference>
<dbReference type="CDD" id="cd00009">
    <property type="entry name" value="AAA"/>
    <property type="match status" value="1"/>
</dbReference>
<name>A0ABZ2Z0U3_9BACT</name>
<dbReference type="InterPro" id="IPR011704">
    <property type="entry name" value="ATPase_dyneun-rel_AAA"/>
</dbReference>